<evidence type="ECO:0000256" key="2">
    <source>
        <dbReference type="ARBA" id="ARBA00012682"/>
    </source>
</evidence>
<comment type="catalytic activity">
    <reaction evidence="7">
        <text>2 superoxide + 2 H(+) = H2O2 + O2</text>
        <dbReference type="Rhea" id="RHEA:20696"/>
        <dbReference type="ChEBI" id="CHEBI:15378"/>
        <dbReference type="ChEBI" id="CHEBI:15379"/>
        <dbReference type="ChEBI" id="CHEBI:16240"/>
        <dbReference type="ChEBI" id="CHEBI:18421"/>
        <dbReference type="EC" id="1.15.1.1"/>
    </reaction>
</comment>
<dbReference type="FunFam" id="1.10.287.990:FF:000002">
    <property type="entry name" value="Superoxide dismutase"/>
    <property type="match status" value="1"/>
</dbReference>
<feature type="domain" description="Manganese/iron superoxide dismutase C-terminal" evidence="9">
    <location>
        <begin position="100"/>
        <end position="201"/>
    </location>
</feature>
<dbReference type="PANTHER" id="PTHR42769">
    <property type="entry name" value="SUPEROXIDE DISMUTASE"/>
    <property type="match status" value="1"/>
</dbReference>
<dbReference type="PRINTS" id="PR01703">
    <property type="entry name" value="MNSODISMTASE"/>
</dbReference>
<dbReference type="PIRSF" id="PIRSF000349">
    <property type="entry name" value="SODismutase"/>
    <property type="match status" value="1"/>
</dbReference>
<dbReference type="InterPro" id="IPR019833">
    <property type="entry name" value="Mn/Fe_SOD_BS"/>
</dbReference>
<dbReference type="InterPro" id="IPR001189">
    <property type="entry name" value="Mn/Fe_SOD"/>
</dbReference>
<dbReference type="EMBL" id="BKAJ01000004">
    <property type="protein sequence ID" value="GEP53109.1"/>
    <property type="molecule type" value="Genomic_DNA"/>
</dbReference>
<accession>A0A512N299</accession>
<evidence type="ECO:0000256" key="5">
    <source>
        <dbReference type="ARBA" id="ARBA00023004"/>
    </source>
</evidence>
<dbReference type="InterPro" id="IPR019831">
    <property type="entry name" value="Mn/Fe_SOD_N"/>
</dbReference>
<protein>
    <recommendedName>
        <fullName evidence="2 7">Superoxide dismutase</fullName>
        <ecNumber evidence="2 7">1.15.1.1</ecNumber>
    </recommendedName>
</protein>
<keyword evidence="5" id="KW-0408">Iron</keyword>
<dbReference type="Pfam" id="PF02777">
    <property type="entry name" value="Sod_Fe_C"/>
    <property type="match status" value="1"/>
</dbReference>
<feature type="binding site" evidence="6">
    <location>
        <position position="167"/>
    </location>
    <ligand>
        <name>Mn(2+)</name>
        <dbReference type="ChEBI" id="CHEBI:29035"/>
    </ligand>
</feature>
<dbReference type="SUPFAM" id="SSF46609">
    <property type="entry name" value="Fe,Mn superoxide dismutase (SOD), N-terminal domain"/>
    <property type="match status" value="1"/>
</dbReference>
<name>A0A512N299_9HYPH</name>
<dbReference type="SUPFAM" id="SSF54719">
    <property type="entry name" value="Fe,Mn superoxide dismutase (SOD), C-terminal domain"/>
    <property type="match status" value="1"/>
</dbReference>
<dbReference type="PANTHER" id="PTHR42769:SF3">
    <property type="entry name" value="SUPEROXIDE DISMUTASE [FE] 2, CHLOROPLASTIC"/>
    <property type="match status" value="1"/>
</dbReference>
<evidence type="ECO:0000313" key="10">
    <source>
        <dbReference type="EMBL" id="GEP53109.1"/>
    </source>
</evidence>
<evidence type="ECO:0000256" key="3">
    <source>
        <dbReference type="ARBA" id="ARBA00022723"/>
    </source>
</evidence>
<dbReference type="InterPro" id="IPR036324">
    <property type="entry name" value="Mn/Fe_SOD_N_sf"/>
</dbReference>
<comment type="similarity">
    <text evidence="1 7">Belongs to the iron/manganese superoxide dismutase family.</text>
</comment>
<evidence type="ECO:0000256" key="6">
    <source>
        <dbReference type="PIRSR" id="PIRSR000349-1"/>
    </source>
</evidence>
<gene>
    <name evidence="10" type="primary">sodB</name>
    <name evidence="10" type="ORF">RSO01_02750</name>
</gene>
<dbReference type="Gene3D" id="3.55.40.20">
    <property type="entry name" value="Iron/manganese superoxide dismutase, C-terminal domain"/>
    <property type="match status" value="1"/>
</dbReference>
<comment type="caution">
    <text evidence="10">The sequence shown here is derived from an EMBL/GenBank/DDBJ whole genome shotgun (WGS) entry which is preliminary data.</text>
</comment>
<evidence type="ECO:0000256" key="7">
    <source>
        <dbReference type="RuleBase" id="RU000414"/>
    </source>
</evidence>
<dbReference type="OrthoDB" id="9803125at2"/>
<dbReference type="AlphaFoldDB" id="A0A512N299"/>
<keyword evidence="11" id="KW-1185">Reference proteome</keyword>
<feature type="binding site" evidence="6">
    <location>
        <position position="171"/>
    </location>
    <ligand>
        <name>Mn(2+)</name>
        <dbReference type="ChEBI" id="CHEBI:29035"/>
    </ligand>
</feature>
<dbReference type="InterPro" id="IPR036314">
    <property type="entry name" value="SOD_C_sf"/>
</dbReference>
<evidence type="ECO:0000313" key="11">
    <source>
        <dbReference type="Proteomes" id="UP000321058"/>
    </source>
</evidence>
<dbReference type="InterPro" id="IPR019832">
    <property type="entry name" value="Mn/Fe_SOD_C"/>
</dbReference>
<dbReference type="Proteomes" id="UP000321058">
    <property type="component" value="Unassembled WGS sequence"/>
</dbReference>
<sequence>MPLDQGKSPFTLPKLPYADDALAPVISANTISFHHAKHHKAYVDNLNKLIEGTPYAELSLVEIIKKSVKDEKAKGIFNNAAQVWNHDFYWHSMTPKGSTPTGKIKPLIEESFGGLDKFMAAFKTAAVGQFGSGWAWLVAKDGKLAIETTSNADTPLAHGGKPLLVADVWEHAYYLDFQNRRPDHIQAWMEKLINWSFAEQNLG</sequence>
<proteinExistence type="inferred from homology"/>
<dbReference type="GO" id="GO:0004784">
    <property type="term" value="F:superoxide dismutase activity"/>
    <property type="evidence" value="ECO:0007669"/>
    <property type="project" value="UniProtKB-EC"/>
</dbReference>
<dbReference type="PROSITE" id="PS00088">
    <property type="entry name" value="SOD_MN"/>
    <property type="match status" value="1"/>
</dbReference>
<dbReference type="Pfam" id="PF00081">
    <property type="entry name" value="Sod_Fe_N"/>
    <property type="match status" value="1"/>
</dbReference>
<feature type="binding site" evidence="6">
    <location>
        <position position="34"/>
    </location>
    <ligand>
        <name>Mn(2+)</name>
        <dbReference type="ChEBI" id="CHEBI:29035"/>
    </ligand>
</feature>
<evidence type="ECO:0000259" key="8">
    <source>
        <dbReference type="Pfam" id="PF00081"/>
    </source>
</evidence>
<reference evidence="10 11" key="1">
    <citation type="submission" date="2019-07" db="EMBL/GenBank/DDBJ databases">
        <title>Whole genome shotgun sequence of Reyranella soli NBRC 108950.</title>
        <authorList>
            <person name="Hosoyama A."/>
            <person name="Uohara A."/>
            <person name="Ohji S."/>
            <person name="Ichikawa N."/>
        </authorList>
    </citation>
    <scope>NUCLEOTIDE SEQUENCE [LARGE SCALE GENOMIC DNA]</scope>
    <source>
        <strain evidence="10 11">NBRC 108950</strain>
    </source>
</reference>
<keyword evidence="4 7" id="KW-0560">Oxidoreductase</keyword>
<comment type="function">
    <text evidence="7">Destroys radicals which are normally produced within the cells and which are toxic to biological systems.</text>
</comment>
<dbReference type="EC" id="1.15.1.1" evidence="2 7"/>
<dbReference type="Gene3D" id="1.10.287.990">
    <property type="entry name" value="Fe,Mn superoxide dismutase (SOD) domain"/>
    <property type="match status" value="1"/>
</dbReference>
<keyword evidence="3 6" id="KW-0479">Metal-binding</keyword>
<feature type="binding site" evidence="6">
    <location>
        <position position="86"/>
    </location>
    <ligand>
        <name>Mn(2+)</name>
        <dbReference type="ChEBI" id="CHEBI:29035"/>
    </ligand>
</feature>
<evidence type="ECO:0000256" key="1">
    <source>
        <dbReference type="ARBA" id="ARBA00008714"/>
    </source>
</evidence>
<organism evidence="10 11">
    <name type="scientific">Reyranella soli</name>
    <dbReference type="NCBI Taxonomy" id="1230389"/>
    <lineage>
        <taxon>Bacteria</taxon>
        <taxon>Pseudomonadati</taxon>
        <taxon>Pseudomonadota</taxon>
        <taxon>Alphaproteobacteria</taxon>
        <taxon>Hyphomicrobiales</taxon>
        <taxon>Reyranellaceae</taxon>
        <taxon>Reyranella</taxon>
    </lineage>
</organism>
<feature type="domain" description="Manganese/iron superoxide dismutase N-terminal" evidence="8">
    <location>
        <begin position="10"/>
        <end position="93"/>
    </location>
</feature>
<evidence type="ECO:0000256" key="4">
    <source>
        <dbReference type="ARBA" id="ARBA00023002"/>
    </source>
</evidence>
<dbReference type="GO" id="GO:0046872">
    <property type="term" value="F:metal ion binding"/>
    <property type="evidence" value="ECO:0007669"/>
    <property type="project" value="UniProtKB-KW"/>
</dbReference>
<evidence type="ECO:0000259" key="9">
    <source>
        <dbReference type="Pfam" id="PF02777"/>
    </source>
</evidence>
<dbReference type="RefSeq" id="WP_147145393.1">
    <property type="nucleotide sequence ID" value="NZ_BKAJ01000004.1"/>
</dbReference>